<dbReference type="EMBL" id="JAPDGR010000365">
    <property type="protein sequence ID" value="KAJ2990969.1"/>
    <property type="molecule type" value="Genomic_DNA"/>
</dbReference>
<comment type="caution">
    <text evidence="1">The sequence shown here is derived from an EMBL/GenBank/DDBJ whole genome shotgun (WGS) entry which is preliminary data.</text>
</comment>
<sequence>MVTEEWLTASTGGMAVGGATLNPPGGPGGKLVYSTVQYFVGIEPPQRLRRAVHNNDATLVKRIIDNHPDLIHNPDHSAAGLSNSNLHLAASLGHLQVCKVLVALGHEKPTSALNDNHQTALMLAAGAGHTEVVHFLAENDPATILRRDSRGRDAIMEASVGGHDTVLQILLTYVPGGAEPAVKNADIDGNTALHFASSNGHLLVLRTLLAAGADAEKRNVWSWSAVAYSATVQAEVYFKNLVAEVEKRKRVKQEAEEVRKGGSSYSHPSPFSLLRRNTNFTGQSVYPQASRAPAELLGGYKLPSVDFQGSQSNPREFPYPATKLITGQHIWVHPTGHSWVCLVIGSFYDAKGHEIWRIQLLLGYRGGQYSNPDPESGTEPRILATGTRGSGNLSSAYRNLDFAIDSYSNITTATHLDIDSSPFTRQVGPRPFTQHSGSTLRAGSRLPTNTPAFMATQVPGHGGWNPRFGWDADGGPPPSGPGYAAAVPGMAYGGGFGAPVVNEGAYGQYPLAGMSQPQPQAYPFPQQGYYGTNGYYPDQRPPQPHPHVSLDVPGMNMVNSTGGAGCEPGYNYIFHDEHTKIHVFKSAEPPWRAPNMNYSFAKFQVPTNTTIAELMFRFGAFNPDPAKNVITEVIEGGNGRWYRGMIFRGDEENDIKKTLKQCGWDRSRSGREKAVVWLWITKD</sequence>
<organism evidence="1 2">
    <name type="scientific">Xylaria curta</name>
    <dbReference type="NCBI Taxonomy" id="42375"/>
    <lineage>
        <taxon>Eukaryota</taxon>
        <taxon>Fungi</taxon>
        <taxon>Dikarya</taxon>
        <taxon>Ascomycota</taxon>
        <taxon>Pezizomycotina</taxon>
        <taxon>Sordariomycetes</taxon>
        <taxon>Xylariomycetidae</taxon>
        <taxon>Xylariales</taxon>
        <taxon>Xylariaceae</taxon>
        <taxon>Xylaria</taxon>
    </lineage>
</organism>
<keyword evidence="2" id="KW-1185">Reference proteome</keyword>
<proteinExistence type="predicted"/>
<protein>
    <submittedName>
        <fullName evidence="1">Uncharacterized protein</fullName>
    </submittedName>
</protein>
<dbReference type="Proteomes" id="UP001143856">
    <property type="component" value="Unassembled WGS sequence"/>
</dbReference>
<name>A0ACC1PFH5_9PEZI</name>
<reference evidence="1" key="1">
    <citation type="submission" date="2022-10" db="EMBL/GenBank/DDBJ databases">
        <title>Genome Sequence of Xylaria curta.</title>
        <authorList>
            <person name="Buettner E."/>
        </authorList>
    </citation>
    <scope>NUCLEOTIDE SEQUENCE</scope>
    <source>
        <strain evidence="1">Babe10</strain>
    </source>
</reference>
<accession>A0ACC1PFH5</accession>
<gene>
    <name evidence="1" type="ORF">NUW58_g2696</name>
</gene>
<evidence type="ECO:0000313" key="2">
    <source>
        <dbReference type="Proteomes" id="UP001143856"/>
    </source>
</evidence>
<evidence type="ECO:0000313" key="1">
    <source>
        <dbReference type="EMBL" id="KAJ2990969.1"/>
    </source>
</evidence>